<dbReference type="EMBL" id="CP034759">
    <property type="protein sequence ID" value="QBG34568.1"/>
    <property type="molecule type" value="Genomic_DNA"/>
</dbReference>
<evidence type="ECO:0000256" key="5">
    <source>
        <dbReference type="ARBA" id="ARBA00022692"/>
    </source>
</evidence>
<keyword evidence="3" id="KW-0488">Methylation</keyword>
<dbReference type="KEGG" id="lsd:EMK97_01825"/>
<dbReference type="SMART" id="SM00283">
    <property type="entry name" value="MA"/>
    <property type="match status" value="1"/>
</dbReference>
<keyword evidence="8 9" id="KW-0807">Transducer</keyword>
<evidence type="ECO:0000313" key="12">
    <source>
        <dbReference type="EMBL" id="QBG34568.1"/>
    </source>
</evidence>
<evidence type="ECO:0000256" key="2">
    <source>
        <dbReference type="ARBA" id="ARBA00022475"/>
    </source>
</evidence>
<proteinExistence type="predicted"/>
<dbReference type="RefSeq" id="WP_130598902.1">
    <property type="nucleotide sequence ID" value="NZ_CP034759.1"/>
</dbReference>
<evidence type="ECO:0000256" key="7">
    <source>
        <dbReference type="ARBA" id="ARBA00023136"/>
    </source>
</evidence>
<dbReference type="Pfam" id="PF00015">
    <property type="entry name" value="MCPsignal"/>
    <property type="match status" value="1"/>
</dbReference>
<keyword evidence="13" id="KW-1185">Reference proteome</keyword>
<keyword evidence="2" id="KW-1003">Cell membrane</keyword>
<dbReference type="SUPFAM" id="SSF58104">
    <property type="entry name" value="Methyl-accepting chemotaxis protein (MCP) signaling domain"/>
    <property type="match status" value="1"/>
</dbReference>
<evidence type="ECO:0000313" key="13">
    <source>
        <dbReference type="Proteomes" id="UP000290244"/>
    </source>
</evidence>
<sequence>MHINKKLYIFLQLVILLLVINQLFFQVNWLFYLCVIACFSSVLLLWFKQESPIKQYAQLDSSQMPEVDNQLIHEVINELQIFLHQEISIIENEITRTASLVEEAIQGISDSFKSLESLTEQQQDMIKELINQNHDMGDEEGTSLESFVENSNKTLDDFVNVIVNTSKQSLETMSYTDDMVSQFDGIFSILAQVEGLATQTNLLALNAAIEAARAGDAGRGFAVVANEVRSLSVDSTELNQEIRNEINQAKEIIAKLRVSVETMASADMTSTLEAKDRMSVMMKHVEEVNKYTNTSIDDLGIIIPKVNEAVSLGIRSLQFEDLTRQSLQSLQFNLESIHSVSDVLAQFGPNKDINVHQQLLDLKEKCQNVYQKTKHEEANRSVKQFDLNEGDVELF</sequence>
<evidence type="ECO:0000256" key="1">
    <source>
        <dbReference type="ARBA" id="ARBA00004651"/>
    </source>
</evidence>
<feature type="transmembrane region" description="Helical" evidence="10">
    <location>
        <begin position="30"/>
        <end position="47"/>
    </location>
</feature>
<evidence type="ECO:0000259" key="11">
    <source>
        <dbReference type="PROSITE" id="PS50111"/>
    </source>
</evidence>
<dbReference type="PANTHER" id="PTHR32089">
    <property type="entry name" value="METHYL-ACCEPTING CHEMOTAXIS PROTEIN MCPB"/>
    <property type="match status" value="1"/>
</dbReference>
<keyword evidence="4" id="KW-0145">Chemotaxis</keyword>
<dbReference type="GO" id="GO:0007165">
    <property type="term" value="P:signal transduction"/>
    <property type="evidence" value="ECO:0007669"/>
    <property type="project" value="UniProtKB-KW"/>
</dbReference>
<feature type="domain" description="Methyl-accepting transducer" evidence="11">
    <location>
        <begin position="97"/>
        <end position="251"/>
    </location>
</feature>
<evidence type="ECO:0000256" key="6">
    <source>
        <dbReference type="ARBA" id="ARBA00022989"/>
    </source>
</evidence>
<dbReference type="Gene3D" id="1.10.287.950">
    <property type="entry name" value="Methyl-accepting chemotaxis protein"/>
    <property type="match status" value="1"/>
</dbReference>
<reference evidence="12 13" key="1">
    <citation type="submission" date="2018-12" db="EMBL/GenBank/DDBJ databases">
        <title>Complete genome of Litorilituus sediminis.</title>
        <authorList>
            <person name="Liu A."/>
            <person name="Rong J."/>
        </authorList>
    </citation>
    <scope>NUCLEOTIDE SEQUENCE [LARGE SCALE GENOMIC DNA]</scope>
    <source>
        <strain evidence="12 13">JCM 17549</strain>
    </source>
</reference>
<keyword evidence="7 10" id="KW-0472">Membrane</keyword>
<accession>A0A4P6P1W9</accession>
<dbReference type="AlphaFoldDB" id="A0A4P6P1W9"/>
<name>A0A4P6P1W9_9GAMM</name>
<comment type="subcellular location">
    <subcellularLocation>
        <location evidence="1">Cell membrane</location>
        <topology evidence="1">Multi-pass membrane protein</topology>
    </subcellularLocation>
</comment>
<dbReference type="Proteomes" id="UP000290244">
    <property type="component" value="Chromosome"/>
</dbReference>
<organism evidence="12 13">
    <name type="scientific">Litorilituus sediminis</name>
    <dbReference type="NCBI Taxonomy" id="718192"/>
    <lineage>
        <taxon>Bacteria</taxon>
        <taxon>Pseudomonadati</taxon>
        <taxon>Pseudomonadota</taxon>
        <taxon>Gammaproteobacteria</taxon>
        <taxon>Alteromonadales</taxon>
        <taxon>Colwelliaceae</taxon>
        <taxon>Litorilituus</taxon>
    </lineage>
</organism>
<feature type="transmembrane region" description="Helical" evidence="10">
    <location>
        <begin position="7"/>
        <end position="24"/>
    </location>
</feature>
<evidence type="ECO:0000256" key="9">
    <source>
        <dbReference type="PROSITE-ProRule" id="PRU00284"/>
    </source>
</evidence>
<dbReference type="PANTHER" id="PTHR32089:SF39">
    <property type="entry name" value="METHYL-ACCEPTING CHEMOTAXIS PROTEIN HLYB"/>
    <property type="match status" value="1"/>
</dbReference>
<keyword evidence="6 10" id="KW-1133">Transmembrane helix</keyword>
<dbReference type="InterPro" id="IPR004089">
    <property type="entry name" value="MCPsignal_dom"/>
</dbReference>
<dbReference type="OrthoDB" id="369661at2"/>
<gene>
    <name evidence="12" type="ORF">EMK97_01825</name>
</gene>
<evidence type="ECO:0000256" key="10">
    <source>
        <dbReference type="SAM" id="Phobius"/>
    </source>
</evidence>
<evidence type="ECO:0000256" key="4">
    <source>
        <dbReference type="ARBA" id="ARBA00022500"/>
    </source>
</evidence>
<dbReference type="GO" id="GO:0006935">
    <property type="term" value="P:chemotaxis"/>
    <property type="evidence" value="ECO:0007669"/>
    <property type="project" value="UniProtKB-KW"/>
</dbReference>
<dbReference type="GO" id="GO:0005886">
    <property type="term" value="C:plasma membrane"/>
    <property type="evidence" value="ECO:0007669"/>
    <property type="project" value="UniProtKB-SubCell"/>
</dbReference>
<dbReference type="PROSITE" id="PS50111">
    <property type="entry name" value="CHEMOTAXIS_TRANSDUC_2"/>
    <property type="match status" value="1"/>
</dbReference>
<keyword evidence="5 10" id="KW-0812">Transmembrane</keyword>
<evidence type="ECO:0000256" key="8">
    <source>
        <dbReference type="ARBA" id="ARBA00023224"/>
    </source>
</evidence>
<protein>
    <submittedName>
        <fullName evidence="12">Methyl-accepting chemotaxis protein</fullName>
    </submittedName>
</protein>
<evidence type="ECO:0000256" key="3">
    <source>
        <dbReference type="ARBA" id="ARBA00022481"/>
    </source>
</evidence>